<evidence type="ECO:0000313" key="3">
    <source>
        <dbReference type="EMBL" id="NKC30591.1"/>
    </source>
</evidence>
<dbReference type="PANTHER" id="PTHR10996">
    <property type="entry name" value="2-HYDROXYACID DEHYDROGENASE-RELATED"/>
    <property type="match status" value="1"/>
</dbReference>
<accession>A0ABX1E0K6</accession>
<reference evidence="3 4" key="1">
    <citation type="submission" date="2020-03" db="EMBL/GenBank/DDBJ databases">
        <title>Roseomonas selenitidurans sp. nov. isolated from urban soil.</title>
        <authorList>
            <person name="Liu H."/>
        </authorList>
    </citation>
    <scope>NUCLEOTIDE SEQUENCE [LARGE SCALE GENOMIC DNA]</scope>
    <source>
        <strain evidence="3 4">BU-1</strain>
    </source>
</reference>
<sequence>MSKPRILTPAGASFTVAGGGYDLEMEALERLGAEIVECPATEADFIAAVGDADAIYAKGMRLSAPMIQAAKKAKLIACATVGVDYVDVVAATECGIPVTNCPDTFIEEVADHAMMLLLATHRRCIEQDRMVREGRWAEGRPQLLQVPRLMGQTLGFVAFGRVARLVALRAKAFGLRLMAYDPFVDELTMSALGVVPASLDEVLSQSDFVSMHAPATPETGHMLTTKHFARMKPNAIFINTGRGPTVDEAALIAALEEKRIAGAGLDVFEVEPAKPGNPLLAMPHVILSPHNASASARFDEARKRRAGQELALVLSGRWPMSCVNPTVLPGSGLRRWQPYAMERGPNS</sequence>
<dbReference type="PANTHER" id="PTHR10996:SF283">
    <property type="entry name" value="GLYOXYLATE_HYDROXYPYRUVATE REDUCTASE B"/>
    <property type="match status" value="1"/>
</dbReference>
<keyword evidence="1" id="KW-0560">Oxidoreductase</keyword>
<name>A0ABX1E0K6_9PROT</name>
<dbReference type="InterPro" id="IPR043322">
    <property type="entry name" value="CtBP"/>
</dbReference>
<dbReference type="RefSeq" id="WP_168028625.1">
    <property type="nucleotide sequence ID" value="NZ_JAAVNE010000008.1"/>
</dbReference>
<dbReference type="CDD" id="cd05299">
    <property type="entry name" value="CtBP_dh"/>
    <property type="match status" value="1"/>
</dbReference>
<dbReference type="Gene3D" id="3.40.50.720">
    <property type="entry name" value="NAD(P)-binding Rossmann-like Domain"/>
    <property type="match status" value="2"/>
</dbReference>
<gene>
    <name evidence="3" type="ORF">HEQ75_06930</name>
</gene>
<protein>
    <submittedName>
        <fullName evidence="3">C-terminal binding protein</fullName>
    </submittedName>
</protein>
<dbReference type="InterPro" id="IPR050223">
    <property type="entry name" value="D-isomer_2-hydroxyacid_DH"/>
</dbReference>
<proteinExistence type="predicted"/>
<dbReference type="SUPFAM" id="SSF52283">
    <property type="entry name" value="Formate/glycerate dehydrogenase catalytic domain-like"/>
    <property type="match status" value="1"/>
</dbReference>
<comment type="caution">
    <text evidence="3">The sequence shown here is derived from an EMBL/GenBank/DDBJ whole genome shotgun (WGS) entry which is preliminary data.</text>
</comment>
<dbReference type="Pfam" id="PF02826">
    <property type="entry name" value="2-Hacid_dh_C"/>
    <property type="match status" value="1"/>
</dbReference>
<dbReference type="Proteomes" id="UP000787635">
    <property type="component" value="Unassembled WGS sequence"/>
</dbReference>
<dbReference type="InterPro" id="IPR006140">
    <property type="entry name" value="D-isomer_DH_NAD-bd"/>
</dbReference>
<evidence type="ECO:0000259" key="2">
    <source>
        <dbReference type="Pfam" id="PF02826"/>
    </source>
</evidence>
<evidence type="ECO:0000313" key="4">
    <source>
        <dbReference type="Proteomes" id="UP000787635"/>
    </source>
</evidence>
<feature type="domain" description="D-isomer specific 2-hydroxyacid dehydrogenase NAD-binding" evidence="2">
    <location>
        <begin position="114"/>
        <end position="292"/>
    </location>
</feature>
<evidence type="ECO:0000256" key="1">
    <source>
        <dbReference type="ARBA" id="ARBA00023002"/>
    </source>
</evidence>
<dbReference type="SUPFAM" id="SSF51735">
    <property type="entry name" value="NAD(P)-binding Rossmann-fold domains"/>
    <property type="match status" value="1"/>
</dbReference>
<keyword evidence="4" id="KW-1185">Reference proteome</keyword>
<organism evidence="3 4">
    <name type="scientific">Falsiroseomonas selenitidurans</name>
    <dbReference type="NCBI Taxonomy" id="2716335"/>
    <lineage>
        <taxon>Bacteria</taxon>
        <taxon>Pseudomonadati</taxon>
        <taxon>Pseudomonadota</taxon>
        <taxon>Alphaproteobacteria</taxon>
        <taxon>Acetobacterales</taxon>
        <taxon>Roseomonadaceae</taxon>
        <taxon>Falsiroseomonas</taxon>
    </lineage>
</organism>
<dbReference type="InterPro" id="IPR036291">
    <property type="entry name" value="NAD(P)-bd_dom_sf"/>
</dbReference>
<dbReference type="EMBL" id="JAAVNE010000008">
    <property type="protein sequence ID" value="NKC30591.1"/>
    <property type="molecule type" value="Genomic_DNA"/>
</dbReference>